<dbReference type="InterPro" id="IPR002838">
    <property type="entry name" value="AIM24"/>
</dbReference>
<dbReference type="NCBIfam" id="TIGR00266">
    <property type="entry name" value="TIGR00266 family protein"/>
    <property type="match status" value="1"/>
</dbReference>
<protein>
    <submittedName>
        <fullName evidence="1">TIGR00266 family protein</fullName>
    </submittedName>
</protein>
<dbReference type="InterPro" id="IPR036983">
    <property type="entry name" value="AIM24_sf"/>
</dbReference>
<dbReference type="AlphaFoldDB" id="A0AAE3QXV3"/>
<dbReference type="PANTHER" id="PTHR43657:SF1">
    <property type="entry name" value="ALTERED INHERITANCE OF MITOCHONDRIA PROTEIN 24, MITOCHONDRIAL"/>
    <property type="match status" value="1"/>
</dbReference>
<dbReference type="RefSeq" id="WP_313985839.1">
    <property type="nucleotide sequence ID" value="NZ_JASJOS010000015.1"/>
</dbReference>
<accession>A0AAE3QXV3</accession>
<dbReference type="Pfam" id="PF01987">
    <property type="entry name" value="AIM24"/>
    <property type="match status" value="1"/>
</dbReference>
<evidence type="ECO:0000313" key="1">
    <source>
        <dbReference type="EMBL" id="MDJ1484478.1"/>
    </source>
</evidence>
<dbReference type="Proteomes" id="UP001241110">
    <property type="component" value="Unassembled WGS sequence"/>
</dbReference>
<evidence type="ECO:0000313" key="2">
    <source>
        <dbReference type="Proteomes" id="UP001241110"/>
    </source>
</evidence>
<dbReference type="Gene3D" id="3.60.160.10">
    <property type="entry name" value="Mitochondrial biogenesis AIM24"/>
    <property type="match status" value="1"/>
</dbReference>
<dbReference type="EMBL" id="JASJOS010000015">
    <property type="protein sequence ID" value="MDJ1484478.1"/>
    <property type="molecule type" value="Genomic_DNA"/>
</dbReference>
<comment type="caution">
    <text evidence="1">The sequence shown here is derived from an EMBL/GenBank/DDBJ whole genome shotgun (WGS) entry which is preliminary data.</text>
</comment>
<dbReference type="PANTHER" id="PTHR43657">
    <property type="entry name" value="TRYPTOPHAN RNA-BINDING ATTENUATOR PROTEIN-LIKE PROTEIN"/>
    <property type="match status" value="1"/>
</dbReference>
<reference evidence="1" key="1">
    <citation type="submission" date="2023-05" db="EMBL/GenBank/DDBJ databases">
        <authorList>
            <person name="Zhang X."/>
        </authorList>
    </citation>
    <scope>NUCLEOTIDE SEQUENCE</scope>
    <source>
        <strain evidence="1">YF14B1</strain>
    </source>
</reference>
<organism evidence="1 2">
    <name type="scientific">Xanthocytophaga flava</name>
    <dbReference type="NCBI Taxonomy" id="3048013"/>
    <lineage>
        <taxon>Bacteria</taxon>
        <taxon>Pseudomonadati</taxon>
        <taxon>Bacteroidota</taxon>
        <taxon>Cytophagia</taxon>
        <taxon>Cytophagales</taxon>
        <taxon>Rhodocytophagaceae</taxon>
        <taxon>Xanthocytophaga</taxon>
    </lineage>
</organism>
<name>A0AAE3QXV3_9BACT</name>
<dbReference type="SUPFAM" id="SSF51219">
    <property type="entry name" value="TRAP-like"/>
    <property type="match status" value="1"/>
</dbReference>
<sequence length="260" mass="28004">MQSHEIDYKIIGEDIQIVEIELDQNETVIAEAGAMVYMHDGIQFETKMGDGSQANSGFMGMLKQVGSRLLTGESLFMTHFTNRGYQRSKVAFAAPYPGTILPIDLAQMQGNTLIAQKDSFLCAALGTKISIHFNRKLGSGIFGGEGFILEKLQGDGLAFIHAGGVVIEKYLNNESLRVDTGCVVAFEPSIQFDIQQAGGLRSMMFGGEGLFLATLRGTGRVWLQSMPISKLVEALAPYGRNSNKEGGSILGGLGNLLDGD</sequence>
<proteinExistence type="predicted"/>
<dbReference type="InterPro" id="IPR016031">
    <property type="entry name" value="Trp_RNA-bd_attenuator-like_dom"/>
</dbReference>
<gene>
    <name evidence="1" type="ORF">QNI16_28530</name>
</gene>